<dbReference type="GO" id="GO:0003677">
    <property type="term" value="F:DNA binding"/>
    <property type="evidence" value="ECO:0007669"/>
    <property type="project" value="UniProtKB-UniRule"/>
</dbReference>
<dbReference type="Gene3D" id="2.10.260.10">
    <property type="match status" value="1"/>
</dbReference>
<protein>
    <submittedName>
        <fullName evidence="3">Regulator</fullName>
    </submittedName>
</protein>
<dbReference type="EMBL" id="LLKB01000006">
    <property type="protein sequence ID" value="KQC84247.1"/>
    <property type="molecule type" value="Genomic_DNA"/>
</dbReference>
<proteinExistence type="predicted"/>
<name>A0AAW3JNE8_9FIRM</name>
<sequence length="86" mass="9715">MDLAKVTSKGQVTIPIDIRKKLGLKNGDKVLFVEEAGRIYMINSSMDAFREAQMEFAGEADRVGLRDDEDIVNMIKELRKEGVVDR</sequence>
<evidence type="ECO:0000256" key="1">
    <source>
        <dbReference type="PROSITE-ProRule" id="PRU01076"/>
    </source>
</evidence>
<reference evidence="3 4" key="1">
    <citation type="submission" date="2015-10" db="EMBL/GenBank/DDBJ databases">
        <title>Butyribacter intestini gen. nov., sp. nov., a butyric acid-producing bacterium of the family Lachnospiraceae isolated from the human faeces.</title>
        <authorList>
            <person name="Zou Y."/>
            <person name="Xue W."/>
            <person name="Luo G."/>
            <person name="Lv M."/>
        </authorList>
    </citation>
    <scope>NUCLEOTIDE SEQUENCE [LARGE SCALE GENOMIC DNA]</scope>
    <source>
        <strain evidence="3 4">TF01-11</strain>
    </source>
</reference>
<accession>A0AAW3JNE8</accession>
<dbReference type="Pfam" id="PF04014">
    <property type="entry name" value="MazE_antitoxin"/>
    <property type="match status" value="1"/>
</dbReference>
<dbReference type="InterPro" id="IPR037914">
    <property type="entry name" value="SpoVT-AbrB_sf"/>
</dbReference>
<comment type="caution">
    <text evidence="3">The sequence shown here is derived from an EMBL/GenBank/DDBJ whole genome shotgun (WGS) entry which is preliminary data.</text>
</comment>
<dbReference type="PROSITE" id="PS51740">
    <property type="entry name" value="SPOVT_ABRB"/>
    <property type="match status" value="1"/>
</dbReference>
<dbReference type="SMART" id="SM00966">
    <property type="entry name" value="SpoVT_AbrB"/>
    <property type="match status" value="1"/>
</dbReference>
<organism evidence="3 4">
    <name type="scientific">Butyribacter intestini</name>
    <dbReference type="NCBI Taxonomy" id="1703332"/>
    <lineage>
        <taxon>Bacteria</taxon>
        <taxon>Bacillati</taxon>
        <taxon>Bacillota</taxon>
        <taxon>Clostridia</taxon>
        <taxon>Lachnospirales</taxon>
        <taxon>Lachnospiraceae</taxon>
        <taxon>Butyribacter</taxon>
    </lineage>
</organism>
<dbReference type="AlphaFoldDB" id="A0AAW3JNE8"/>
<dbReference type="Proteomes" id="UP000050833">
    <property type="component" value="Unassembled WGS sequence"/>
</dbReference>
<feature type="domain" description="SpoVT-AbrB" evidence="2">
    <location>
        <begin position="1"/>
        <end position="46"/>
    </location>
</feature>
<dbReference type="NCBIfam" id="TIGR01439">
    <property type="entry name" value="lp_hng_hel_AbrB"/>
    <property type="match status" value="1"/>
</dbReference>
<evidence type="ECO:0000313" key="3">
    <source>
        <dbReference type="EMBL" id="KQC84247.1"/>
    </source>
</evidence>
<dbReference type="SUPFAM" id="SSF89447">
    <property type="entry name" value="AbrB/MazE/MraZ-like"/>
    <property type="match status" value="1"/>
</dbReference>
<dbReference type="InterPro" id="IPR007159">
    <property type="entry name" value="SpoVT-AbrB_dom"/>
</dbReference>
<keyword evidence="1" id="KW-0238">DNA-binding</keyword>
<gene>
    <name evidence="3" type="ORF">APZ18_13120</name>
</gene>
<evidence type="ECO:0000313" key="4">
    <source>
        <dbReference type="Proteomes" id="UP000050833"/>
    </source>
</evidence>
<keyword evidence="4" id="KW-1185">Reference proteome</keyword>
<dbReference type="RefSeq" id="WP_055945726.1">
    <property type="nucleotide sequence ID" value="NZ_JAQDCV010000003.1"/>
</dbReference>
<evidence type="ECO:0000259" key="2">
    <source>
        <dbReference type="PROSITE" id="PS51740"/>
    </source>
</evidence>